<feature type="transmembrane region" description="Helical" evidence="7">
    <location>
        <begin position="141"/>
        <end position="164"/>
    </location>
</feature>
<dbReference type="PANTHER" id="PTHR42709">
    <property type="entry name" value="ALKALINE PHOSPHATASE LIKE PROTEIN"/>
    <property type="match status" value="1"/>
</dbReference>
<evidence type="ECO:0000256" key="1">
    <source>
        <dbReference type="ARBA" id="ARBA00004651"/>
    </source>
</evidence>
<comment type="similarity">
    <text evidence="2">Belongs to the DedA family.</text>
</comment>
<evidence type="ECO:0000256" key="7">
    <source>
        <dbReference type="SAM" id="Phobius"/>
    </source>
</evidence>
<evidence type="ECO:0000256" key="5">
    <source>
        <dbReference type="ARBA" id="ARBA00022989"/>
    </source>
</evidence>
<keyword evidence="4 7" id="KW-0812">Transmembrane</keyword>
<evidence type="ECO:0000256" key="3">
    <source>
        <dbReference type="ARBA" id="ARBA00022475"/>
    </source>
</evidence>
<evidence type="ECO:0000313" key="10">
    <source>
        <dbReference type="Proteomes" id="UP001152867"/>
    </source>
</evidence>
<organism evidence="9 10">
    <name type="scientific">Furfurilactobacillus milii</name>
    <dbReference type="NCBI Taxonomy" id="2888272"/>
    <lineage>
        <taxon>Bacteria</taxon>
        <taxon>Bacillati</taxon>
        <taxon>Bacillota</taxon>
        <taxon>Bacilli</taxon>
        <taxon>Lactobacillales</taxon>
        <taxon>Lactobacillaceae</taxon>
        <taxon>Furfurilactobacillus</taxon>
    </lineage>
</organism>
<evidence type="ECO:0000256" key="2">
    <source>
        <dbReference type="ARBA" id="ARBA00010792"/>
    </source>
</evidence>
<sequence length="206" mass="22794">MEQQLIDFMNQFGYLGIVLLIALENVFPPIPSEVILTFAGFMTLAADLTITGSVIAATIGAVLGAVILYGIGHWLNEERLQRLVQSRFGRLLRLKQSDVTKTANLFKKHGGKTVFFGRFIPVIRSLISIPAGMTRMKWQSFILFTTIGTLIWNVVLIVLGRLAGHAWTQVSAAVDTFSTVTVVVLAILLLVGGIWYYVKRIRVKSS</sequence>
<comment type="caution">
    <text evidence="9">The sequence shown here is derived from an EMBL/GenBank/DDBJ whole genome shotgun (WGS) entry which is preliminary data.</text>
</comment>
<dbReference type="RefSeq" id="WP_178941904.1">
    <property type="nucleotide sequence ID" value="NZ_JAIWJF010000007.1"/>
</dbReference>
<comment type="subcellular location">
    <subcellularLocation>
        <location evidence="1">Cell membrane</location>
        <topology evidence="1">Multi-pass membrane protein</topology>
    </subcellularLocation>
</comment>
<dbReference type="Proteomes" id="UP001152867">
    <property type="component" value="Unassembled WGS sequence"/>
</dbReference>
<name>A0ABT6D871_9LACO</name>
<feature type="transmembrane region" description="Helical" evidence="7">
    <location>
        <begin position="12"/>
        <end position="30"/>
    </location>
</feature>
<feature type="transmembrane region" description="Helical" evidence="7">
    <location>
        <begin position="50"/>
        <end position="72"/>
    </location>
</feature>
<dbReference type="Pfam" id="PF09335">
    <property type="entry name" value="VTT_dom"/>
    <property type="match status" value="1"/>
</dbReference>
<keyword evidence="3" id="KW-1003">Cell membrane</keyword>
<keyword evidence="6 7" id="KW-0472">Membrane</keyword>
<evidence type="ECO:0000313" key="9">
    <source>
        <dbReference type="EMBL" id="MDF9913334.1"/>
    </source>
</evidence>
<evidence type="ECO:0000256" key="6">
    <source>
        <dbReference type="ARBA" id="ARBA00023136"/>
    </source>
</evidence>
<dbReference type="EMBL" id="JANDJP010000002">
    <property type="protein sequence ID" value="MDF9913334.1"/>
    <property type="molecule type" value="Genomic_DNA"/>
</dbReference>
<proteinExistence type="inferred from homology"/>
<accession>A0ABT6D871</accession>
<protein>
    <submittedName>
        <fullName evidence="9">DedA family protein</fullName>
    </submittedName>
</protein>
<feature type="transmembrane region" description="Helical" evidence="7">
    <location>
        <begin position="176"/>
        <end position="198"/>
    </location>
</feature>
<dbReference type="InterPro" id="IPR032816">
    <property type="entry name" value="VTT_dom"/>
</dbReference>
<evidence type="ECO:0000256" key="4">
    <source>
        <dbReference type="ARBA" id="ARBA00022692"/>
    </source>
</evidence>
<dbReference type="InterPro" id="IPR051311">
    <property type="entry name" value="DedA_domain"/>
</dbReference>
<evidence type="ECO:0000259" key="8">
    <source>
        <dbReference type="Pfam" id="PF09335"/>
    </source>
</evidence>
<keyword evidence="10" id="KW-1185">Reference proteome</keyword>
<dbReference type="PANTHER" id="PTHR42709:SF6">
    <property type="entry name" value="UNDECAPRENYL PHOSPHATE TRANSPORTER A"/>
    <property type="match status" value="1"/>
</dbReference>
<gene>
    <name evidence="9" type="ORF">NNA32_03620</name>
</gene>
<feature type="domain" description="VTT" evidence="8">
    <location>
        <begin position="30"/>
        <end position="161"/>
    </location>
</feature>
<reference evidence="9" key="1">
    <citation type="submission" date="2022-06" db="EMBL/GenBank/DDBJ databases">
        <title>Antifungal cultures and metabolites of lactic acid bacteria for use in dairy fermentations.</title>
        <authorList>
            <person name="Zhao Z."/>
            <person name="Gaenzle M."/>
        </authorList>
    </citation>
    <scope>NUCLEOTIDE SEQUENCE</scope>
    <source>
        <strain evidence="9">FUA3126</strain>
    </source>
</reference>
<keyword evidence="5 7" id="KW-1133">Transmembrane helix</keyword>